<evidence type="ECO:0000259" key="1">
    <source>
        <dbReference type="Pfam" id="PF08242"/>
    </source>
</evidence>
<dbReference type="PANTHER" id="PTHR43861">
    <property type="entry name" value="TRANS-ACONITATE 2-METHYLTRANSFERASE-RELATED"/>
    <property type="match status" value="1"/>
</dbReference>
<dbReference type="GO" id="GO:0008168">
    <property type="term" value="F:methyltransferase activity"/>
    <property type="evidence" value="ECO:0007669"/>
    <property type="project" value="UniProtKB-KW"/>
</dbReference>
<evidence type="ECO:0000313" key="2">
    <source>
        <dbReference type="EMBL" id="PMN92330.1"/>
    </source>
</evidence>
<dbReference type="SUPFAM" id="SSF53335">
    <property type="entry name" value="S-adenosyl-L-methionine-dependent methyltransferases"/>
    <property type="match status" value="1"/>
</dbReference>
<sequence length="257" mass="29178">MDYLTVNKNAWDKRVDTHVKSDFYDVDGFLNGKSSLNDIEREQVGDVNGKHLLHLQCHFGQDTLSWARLGARVTGVDLSSEAIEKANELANTLKLDAQFINDDVYRFGDNNTTEFDIVFTSYGVLCWLPDVDRWAQTIAKALKIGGEFHMVEFHPAIDLVFGYNYFSTVEPSVELEGTYTDGQSEEKNQTMQWSHSLGEVITALNKAGIALDAFQEYPYSPYNCFNDMEEVEGKGYQLRHQGHAIPLLYSIKGRRVK</sequence>
<reference evidence="3" key="1">
    <citation type="submission" date="2016-07" db="EMBL/GenBank/DDBJ databases">
        <title>Nontailed viruses are major unrecognized killers of bacteria in the ocean.</title>
        <authorList>
            <person name="Kauffman K."/>
            <person name="Hussain F."/>
            <person name="Yang J."/>
            <person name="Arevalo P."/>
            <person name="Brown J."/>
            <person name="Cutler M."/>
            <person name="Kelly L."/>
            <person name="Polz M.F."/>
        </authorList>
    </citation>
    <scope>NUCLEOTIDE SEQUENCE [LARGE SCALE GENOMIC DNA]</scope>
    <source>
        <strain evidence="3">10N.261.45.A10</strain>
    </source>
</reference>
<dbReference type="AlphaFoldDB" id="A0A2N7LB15"/>
<dbReference type="CDD" id="cd02440">
    <property type="entry name" value="AdoMet_MTases"/>
    <property type="match status" value="1"/>
</dbReference>
<gene>
    <name evidence="2" type="ORF">BCT23_15190</name>
</gene>
<dbReference type="PANTHER" id="PTHR43861:SF1">
    <property type="entry name" value="TRANS-ACONITATE 2-METHYLTRANSFERASE"/>
    <property type="match status" value="1"/>
</dbReference>
<name>A0A2N7LB15_9GAMM</name>
<dbReference type="RefSeq" id="WP_102390828.1">
    <property type="nucleotide sequence ID" value="NZ_JBFRLP010000022.1"/>
</dbReference>
<dbReference type="InterPro" id="IPR029063">
    <property type="entry name" value="SAM-dependent_MTases_sf"/>
</dbReference>
<dbReference type="GO" id="GO:0032259">
    <property type="term" value="P:methylation"/>
    <property type="evidence" value="ECO:0007669"/>
    <property type="project" value="UniProtKB-KW"/>
</dbReference>
<keyword evidence="2" id="KW-0489">Methyltransferase</keyword>
<dbReference type="InterPro" id="IPR013217">
    <property type="entry name" value="Methyltransf_12"/>
</dbReference>
<organism evidence="2 3">
    <name type="scientific">Enterovibrio norvegicus</name>
    <dbReference type="NCBI Taxonomy" id="188144"/>
    <lineage>
        <taxon>Bacteria</taxon>
        <taxon>Pseudomonadati</taxon>
        <taxon>Pseudomonadota</taxon>
        <taxon>Gammaproteobacteria</taxon>
        <taxon>Vibrionales</taxon>
        <taxon>Vibrionaceae</taxon>
        <taxon>Enterovibrio</taxon>
    </lineage>
</organism>
<proteinExistence type="predicted"/>
<dbReference type="Pfam" id="PF08242">
    <property type="entry name" value="Methyltransf_12"/>
    <property type="match status" value="1"/>
</dbReference>
<dbReference type="EMBL" id="MDAL01000018">
    <property type="protein sequence ID" value="PMN92330.1"/>
    <property type="molecule type" value="Genomic_DNA"/>
</dbReference>
<feature type="domain" description="Methyltransferase type 12" evidence="1">
    <location>
        <begin position="53"/>
        <end position="147"/>
    </location>
</feature>
<keyword evidence="2" id="KW-0808">Transferase</keyword>
<protein>
    <submittedName>
        <fullName evidence="2">Methyltransferase type 12</fullName>
    </submittedName>
</protein>
<dbReference type="Proteomes" id="UP000235387">
    <property type="component" value="Unassembled WGS sequence"/>
</dbReference>
<evidence type="ECO:0000313" key="3">
    <source>
        <dbReference type="Proteomes" id="UP000235387"/>
    </source>
</evidence>
<comment type="caution">
    <text evidence="2">The sequence shown here is derived from an EMBL/GenBank/DDBJ whole genome shotgun (WGS) entry which is preliminary data.</text>
</comment>
<accession>A0A2N7LB15</accession>
<dbReference type="Gene3D" id="3.40.50.150">
    <property type="entry name" value="Vaccinia Virus protein VP39"/>
    <property type="match status" value="1"/>
</dbReference>